<keyword evidence="2" id="KW-1185">Reference proteome</keyword>
<dbReference type="EMBL" id="JAWDGP010004208">
    <property type="protein sequence ID" value="KAK3766665.1"/>
    <property type="molecule type" value="Genomic_DNA"/>
</dbReference>
<evidence type="ECO:0000313" key="1">
    <source>
        <dbReference type="EMBL" id="KAK3766665.1"/>
    </source>
</evidence>
<sequence>MISKATRNIPLLVPLWKDFHVYQYAVTRYTREFHAPLLQVLKASSSTRFSHIFLADLQQQLAAHFEIQEIEVTVFWTSLLVTGSDCAIDVVAGCGRRSPHHWETLTLFLGKTSPLE</sequence>
<organism evidence="1 2">
    <name type="scientific">Elysia crispata</name>
    <name type="common">lettuce slug</name>
    <dbReference type="NCBI Taxonomy" id="231223"/>
    <lineage>
        <taxon>Eukaryota</taxon>
        <taxon>Metazoa</taxon>
        <taxon>Spiralia</taxon>
        <taxon>Lophotrochozoa</taxon>
        <taxon>Mollusca</taxon>
        <taxon>Gastropoda</taxon>
        <taxon>Heterobranchia</taxon>
        <taxon>Euthyneura</taxon>
        <taxon>Panpulmonata</taxon>
        <taxon>Sacoglossa</taxon>
        <taxon>Placobranchoidea</taxon>
        <taxon>Plakobranchidae</taxon>
        <taxon>Elysia</taxon>
    </lineage>
</organism>
<dbReference type="AlphaFoldDB" id="A0AAE1DE79"/>
<comment type="caution">
    <text evidence="1">The sequence shown here is derived from an EMBL/GenBank/DDBJ whole genome shotgun (WGS) entry which is preliminary data.</text>
</comment>
<evidence type="ECO:0000313" key="2">
    <source>
        <dbReference type="Proteomes" id="UP001283361"/>
    </source>
</evidence>
<gene>
    <name evidence="1" type="ORF">RRG08_042443</name>
</gene>
<accession>A0AAE1DE79</accession>
<reference evidence="1" key="1">
    <citation type="journal article" date="2023" name="G3 (Bethesda)">
        <title>A reference genome for the long-term kleptoplast-retaining sea slug Elysia crispata morphotype clarki.</title>
        <authorList>
            <person name="Eastman K.E."/>
            <person name="Pendleton A.L."/>
            <person name="Shaikh M.A."/>
            <person name="Suttiyut T."/>
            <person name="Ogas R."/>
            <person name="Tomko P."/>
            <person name="Gavelis G."/>
            <person name="Widhalm J.R."/>
            <person name="Wisecaver J.H."/>
        </authorList>
    </citation>
    <scope>NUCLEOTIDE SEQUENCE</scope>
    <source>
        <strain evidence="1">ECLA1</strain>
    </source>
</reference>
<proteinExistence type="predicted"/>
<dbReference type="Proteomes" id="UP001283361">
    <property type="component" value="Unassembled WGS sequence"/>
</dbReference>
<name>A0AAE1DE79_9GAST</name>
<protein>
    <submittedName>
        <fullName evidence="1">Uncharacterized protein</fullName>
    </submittedName>
</protein>